<sequence>MTLKDMMSFEDIEPMEHVRSGMSPYCANAADNREASVTKSILGWGATTERDRVRGEEEEEKQRGFETLPEMAQYFSECRTLAGHSHSGTGTRGAWPSYDLQSHWSVFCTVAASFVSNAQYITSVIHTTELSDISRTPGVQKTSEEASVNAGSKLSSRTAGEMQMEVQGGV</sequence>
<proteinExistence type="predicted"/>
<feature type="compositionally biased region" description="Polar residues" evidence="1">
    <location>
        <begin position="135"/>
        <end position="158"/>
    </location>
</feature>
<evidence type="ECO:0000313" key="3">
    <source>
        <dbReference type="Proteomes" id="UP000316079"/>
    </source>
</evidence>
<keyword evidence="3" id="KW-1185">Reference proteome</keyword>
<dbReference type="AlphaFoldDB" id="A0A553QE10"/>
<comment type="caution">
    <text evidence="2">The sequence shown here is derived from an EMBL/GenBank/DDBJ whole genome shotgun (WGS) entry which is preliminary data.</text>
</comment>
<dbReference type="EMBL" id="SRMA01026062">
    <property type="protein sequence ID" value="TRY88170.1"/>
    <property type="molecule type" value="Genomic_DNA"/>
</dbReference>
<reference evidence="2 3" key="1">
    <citation type="journal article" date="2019" name="Sci. Data">
        <title>Hybrid genome assembly and annotation of Danionella translucida.</title>
        <authorList>
            <person name="Kadobianskyi M."/>
            <person name="Schulze L."/>
            <person name="Schuelke M."/>
            <person name="Judkewitz B."/>
        </authorList>
    </citation>
    <scope>NUCLEOTIDE SEQUENCE [LARGE SCALE GENOMIC DNA]</scope>
    <source>
        <strain evidence="2 3">Bolton</strain>
    </source>
</reference>
<gene>
    <name evidence="2" type="ORF">DNTS_026875</name>
</gene>
<feature type="region of interest" description="Disordered" evidence="1">
    <location>
        <begin position="135"/>
        <end position="170"/>
    </location>
</feature>
<dbReference type="Proteomes" id="UP000316079">
    <property type="component" value="Unassembled WGS sequence"/>
</dbReference>
<protein>
    <submittedName>
        <fullName evidence="2">Uncharacterized protein</fullName>
    </submittedName>
</protein>
<evidence type="ECO:0000313" key="2">
    <source>
        <dbReference type="EMBL" id="TRY88170.1"/>
    </source>
</evidence>
<evidence type="ECO:0000256" key="1">
    <source>
        <dbReference type="SAM" id="MobiDB-lite"/>
    </source>
</evidence>
<accession>A0A553QE10</accession>
<name>A0A553QE10_9TELE</name>
<organism evidence="2 3">
    <name type="scientific">Danionella cerebrum</name>
    <dbReference type="NCBI Taxonomy" id="2873325"/>
    <lineage>
        <taxon>Eukaryota</taxon>
        <taxon>Metazoa</taxon>
        <taxon>Chordata</taxon>
        <taxon>Craniata</taxon>
        <taxon>Vertebrata</taxon>
        <taxon>Euteleostomi</taxon>
        <taxon>Actinopterygii</taxon>
        <taxon>Neopterygii</taxon>
        <taxon>Teleostei</taxon>
        <taxon>Ostariophysi</taxon>
        <taxon>Cypriniformes</taxon>
        <taxon>Danionidae</taxon>
        <taxon>Danioninae</taxon>
        <taxon>Danionella</taxon>
    </lineage>
</organism>